<organism evidence="2 3">
    <name type="scientific">Phytohabitans aurantiacus</name>
    <dbReference type="NCBI Taxonomy" id="3016789"/>
    <lineage>
        <taxon>Bacteria</taxon>
        <taxon>Bacillati</taxon>
        <taxon>Actinomycetota</taxon>
        <taxon>Actinomycetes</taxon>
        <taxon>Micromonosporales</taxon>
        <taxon>Micromonosporaceae</taxon>
    </lineage>
</organism>
<evidence type="ECO:0000313" key="3">
    <source>
        <dbReference type="Proteomes" id="UP001144280"/>
    </source>
</evidence>
<feature type="domain" description="VWFA" evidence="1">
    <location>
        <begin position="370"/>
        <end position="569"/>
    </location>
</feature>
<reference evidence="2" key="1">
    <citation type="submission" date="2022-12" db="EMBL/GenBank/DDBJ databases">
        <title>New Phytohabitans aurantiacus sp. RD004123 nov., an actinomycete isolated from soil.</title>
        <authorList>
            <person name="Triningsih D.W."/>
            <person name="Harunari E."/>
            <person name="Igarashi Y."/>
        </authorList>
    </citation>
    <scope>NUCLEOTIDE SEQUENCE</scope>
    <source>
        <strain evidence="2">RD004123</strain>
    </source>
</reference>
<accession>A0ABQ5QTP6</accession>
<dbReference type="Gene3D" id="3.40.50.410">
    <property type="entry name" value="von Willebrand factor, type A domain"/>
    <property type="match status" value="1"/>
</dbReference>
<dbReference type="PROSITE" id="PS00018">
    <property type="entry name" value="EF_HAND_1"/>
    <property type="match status" value="1"/>
</dbReference>
<proteinExistence type="predicted"/>
<name>A0ABQ5QTP6_9ACTN</name>
<keyword evidence="3" id="KW-1185">Reference proteome</keyword>
<dbReference type="Proteomes" id="UP001144280">
    <property type="component" value="Unassembled WGS sequence"/>
</dbReference>
<dbReference type="EMBL" id="BSDI01000013">
    <property type="protein sequence ID" value="GLH97958.1"/>
    <property type="molecule type" value="Genomic_DNA"/>
</dbReference>
<sequence length="570" mass="59883">MAAAGAAMAVAVGAGTVGYLQLAGDEGCTGDPVRLTVVSSPDQFPVLNRLADQWTATRPDVDGRCVAATVRSMPASAVAATIGPGWDERRDGPRPDVWAPDFSAWLTLAAARQDAATVLPTAAPQSLASSPTVIAMQRPMAEALGWPREELGWSGLLGAFSGGKTWAQYGHPEWGPLQIGMVDPTKSGAGLVAALTILDPNNDQTMSNEELFGGLSLSQLTTINAADPAELMRRFSETGGNNPLPAAFPVLERELAQYAANKPRVPLVPVYPREGIGYADYPYAILRAEWVDDTRRRAAADLLTFLQSSDGRRAYQAAGFRDPGHAVGGATLLATDHGFRASLTAPSRGLTAEGLTQLLGTWTVLQRPNNALLLLDTSGSMNDSVPGTNQSRLQLIQRAAIAGSGLLNNQTTVGLWTFSIDQTPTTDYRELVPPGLASEAVGGVPRRQAIAGAVQGLKAGGGTGLYDTIYAAYLRMQQAWQPNAQNVLVVMTDGKNEDENGLSLAQLTAQLKRAARADRPLPVIGIACGPQADANALGEVSKVTGGRTFVARDDVSAVQQIVLAFAGRIG</sequence>
<dbReference type="Pfam" id="PF00092">
    <property type="entry name" value="VWA"/>
    <property type="match status" value="1"/>
</dbReference>
<dbReference type="InterPro" id="IPR018247">
    <property type="entry name" value="EF_Hand_1_Ca_BS"/>
</dbReference>
<dbReference type="PROSITE" id="PS50234">
    <property type="entry name" value="VWFA"/>
    <property type="match status" value="1"/>
</dbReference>
<evidence type="ECO:0000313" key="2">
    <source>
        <dbReference type="EMBL" id="GLH97958.1"/>
    </source>
</evidence>
<dbReference type="Pfam" id="PF13531">
    <property type="entry name" value="SBP_bac_11"/>
    <property type="match status" value="1"/>
</dbReference>
<dbReference type="InterPro" id="IPR036465">
    <property type="entry name" value="vWFA_dom_sf"/>
</dbReference>
<dbReference type="InterPro" id="IPR002035">
    <property type="entry name" value="VWF_A"/>
</dbReference>
<dbReference type="SMART" id="SM00327">
    <property type="entry name" value="VWA"/>
    <property type="match status" value="1"/>
</dbReference>
<comment type="caution">
    <text evidence="2">The sequence shown here is derived from an EMBL/GenBank/DDBJ whole genome shotgun (WGS) entry which is preliminary data.</text>
</comment>
<dbReference type="SUPFAM" id="SSF53300">
    <property type="entry name" value="vWA-like"/>
    <property type="match status" value="1"/>
</dbReference>
<evidence type="ECO:0000259" key="1">
    <source>
        <dbReference type="PROSITE" id="PS50234"/>
    </source>
</evidence>
<gene>
    <name evidence="2" type="ORF">Pa4123_32330</name>
</gene>
<dbReference type="SUPFAM" id="SSF53850">
    <property type="entry name" value="Periplasmic binding protein-like II"/>
    <property type="match status" value="1"/>
</dbReference>
<protein>
    <submittedName>
        <fullName evidence="2">VWA domain-containing protein</fullName>
    </submittedName>
</protein>